<organism evidence="3 4">
    <name type="scientific">Hyaloperonospora brassicae</name>
    <name type="common">Brassica downy mildew</name>
    <name type="synonym">Peronospora brassicae</name>
    <dbReference type="NCBI Taxonomy" id="162125"/>
    <lineage>
        <taxon>Eukaryota</taxon>
        <taxon>Sar</taxon>
        <taxon>Stramenopiles</taxon>
        <taxon>Oomycota</taxon>
        <taxon>Peronosporomycetes</taxon>
        <taxon>Peronosporales</taxon>
        <taxon>Peronosporaceae</taxon>
        <taxon>Hyaloperonospora</taxon>
    </lineage>
</organism>
<reference evidence="3" key="1">
    <citation type="submission" date="2022-12" db="EMBL/GenBank/DDBJ databases">
        <authorList>
            <person name="Webb A."/>
        </authorList>
    </citation>
    <scope>NUCLEOTIDE SEQUENCE</scope>
    <source>
        <strain evidence="3">Hp1</strain>
    </source>
</reference>
<dbReference type="Proteomes" id="UP001162031">
    <property type="component" value="Unassembled WGS sequence"/>
</dbReference>
<keyword evidence="1" id="KW-0175">Coiled coil</keyword>
<sequence>MPVTRRRARLMESQEDDVEDSRLLQMTHETDEEHEAQSTDAVDDAQDAVNLEAMAQQLTNTLEHLLTTHRQLETDAAMIQAGMDELHRMQEDRAQRMVDRLKNASSTILTFGEGPQDARGQRPEQDERDCEEDDEMMQ</sequence>
<dbReference type="EMBL" id="CANTFL010001026">
    <property type="protein sequence ID" value="CAI5730347.1"/>
    <property type="molecule type" value="Genomic_DNA"/>
</dbReference>
<keyword evidence="4" id="KW-1185">Reference proteome</keyword>
<feature type="region of interest" description="Disordered" evidence="2">
    <location>
        <begin position="106"/>
        <end position="138"/>
    </location>
</feature>
<dbReference type="AlphaFoldDB" id="A0AAV0U164"/>
<comment type="caution">
    <text evidence="3">The sequence shown here is derived from an EMBL/GenBank/DDBJ whole genome shotgun (WGS) entry which is preliminary data.</text>
</comment>
<name>A0AAV0U164_HYABA</name>
<feature type="coiled-coil region" evidence="1">
    <location>
        <begin position="48"/>
        <end position="75"/>
    </location>
</feature>
<evidence type="ECO:0000313" key="4">
    <source>
        <dbReference type="Proteomes" id="UP001162031"/>
    </source>
</evidence>
<accession>A0AAV0U164</accession>
<evidence type="ECO:0000256" key="2">
    <source>
        <dbReference type="SAM" id="MobiDB-lite"/>
    </source>
</evidence>
<protein>
    <submittedName>
        <fullName evidence="3">Uncharacterized protein</fullName>
    </submittedName>
</protein>
<evidence type="ECO:0000313" key="3">
    <source>
        <dbReference type="EMBL" id="CAI5730347.1"/>
    </source>
</evidence>
<evidence type="ECO:0000256" key="1">
    <source>
        <dbReference type="SAM" id="Coils"/>
    </source>
</evidence>
<proteinExistence type="predicted"/>
<feature type="compositionally biased region" description="Acidic residues" evidence="2">
    <location>
        <begin position="126"/>
        <end position="138"/>
    </location>
</feature>
<feature type="compositionally biased region" description="Basic and acidic residues" evidence="2">
    <location>
        <begin position="28"/>
        <end position="37"/>
    </location>
</feature>
<gene>
    <name evidence="3" type="ORF">HBR001_LOCUS4820</name>
</gene>
<feature type="region of interest" description="Disordered" evidence="2">
    <location>
        <begin position="1"/>
        <end position="40"/>
    </location>
</feature>